<organism evidence="3">
    <name type="scientific">Isoptericola variabilis (strain 225)</name>
    <dbReference type="NCBI Taxonomy" id="743718"/>
    <lineage>
        <taxon>Bacteria</taxon>
        <taxon>Bacillati</taxon>
        <taxon>Actinomycetota</taxon>
        <taxon>Actinomycetes</taxon>
        <taxon>Micrococcales</taxon>
        <taxon>Promicromonosporaceae</taxon>
        <taxon>Isoptericola</taxon>
    </lineage>
</organism>
<evidence type="ECO:0000256" key="1">
    <source>
        <dbReference type="SAM" id="MobiDB-lite"/>
    </source>
</evidence>
<evidence type="ECO:0000313" key="2">
    <source>
        <dbReference type="EMBL" id="AEG45175.1"/>
    </source>
</evidence>
<dbReference type="Pfam" id="PF14155">
    <property type="entry name" value="DUF4307"/>
    <property type="match status" value="1"/>
</dbReference>
<dbReference type="AlphaFoldDB" id="F6FSL3"/>
<dbReference type="HOGENOM" id="CLU_121878_1_0_11"/>
<dbReference type="InterPro" id="IPR025443">
    <property type="entry name" value="DUF4307"/>
</dbReference>
<gene>
    <name evidence="2" type="ordered locus">Isova_2464</name>
</gene>
<dbReference type="eggNOG" id="ENOG5033B4I">
    <property type="taxonomic scope" value="Bacteria"/>
</dbReference>
<sequence>MGRQGQWCTMSDPAIPTPPADRYGTRGPGGQGADRRLGTGAKIAIGAALAAGVAGAAWLAAEQTRQAPVTVDVVGFTVPSPEQIDVTFQVHMPRGTTAVCTVDALSQSYAQVGTLEVPVGPSEGLTSRHTVTVRTSEEATTAVVDRCVVTE</sequence>
<feature type="region of interest" description="Disordered" evidence="1">
    <location>
        <begin position="1"/>
        <end position="34"/>
    </location>
</feature>
<accession>F6FSL3</accession>
<protein>
    <submittedName>
        <fullName evidence="2">Secretion protein HlyD family protein</fullName>
    </submittedName>
</protein>
<keyword evidence="3" id="KW-1185">Reference proteome</keyword>
<dbReference type="STRING" id="743718.Isova_2464"/>
<proteinExistence type="predicted"/>
<dbReference type="KEGG" id="iva:Isova_2464"/>
<name>F6FSL3_ISOV2</name>
<evidence type="ECO:0000313" key="3">
    <source>
        <dbReference type="Proteomes" id="UP000009236"/>
    </source>
</evidence>
<dbReference type="Proteomes" id="UP000009236">
    <property type="component" value="Chromosome"/>
</dbReference>
<dbReference type="EMBL" id="CP002810">
    <property type="protein sequence ID" value="AEG45175.1"/>
    <property type="molecule type" value="Genomic_DNA"/>
</dbReference>
<reference evidence="2 3" key="1">
    <citation type="submission" date="2011-05" db="EMBL/GenBank/DDBJ databases">
        <title>Complete sequence of Isoptericola variabilis 225.</title>
        <authorList>
            <consortium name="US DOE Joint Genome Institute"/>
            <person name="Lucas S."/>
            <person name="Han J."/>
            <person name="Lapidus A."/>
            <person name="Cheng J.-F."/>
            <person name="Goodwin L."/>
            <person name="Pitluck S."/>
            <person name="Peters L."/>
            <person name="Mikhailova N."/>
            <person name="Zeytun A."/>
            <person name="Han C."/>
            <person name="Tapia R."/>
            <person name="Land M."/>
            <person name="Hauser L."/>
            <person name="Kyrpides N."/>
            <person name="Ivanova N."/>
            <person name="Pagani I."/>
            <person name="Siebers A."/>
            <person name="Allgaier M."/>
            <person name="Thelen M."/>
            <person name="Hugenholtz P."/>
            <person name="Gladden J."/>
            <person name="Woyke T."/>
        </authorList>
    </citation>
    <scope>NUCLEOTIDE SEQUENCE [LARGE SCALE GENOMIC DNA]</scope>
    <source>
        <strain evidence="3">225</strain>
    </source>
</reference>